<feature type="domain" description="SH3b" evidence="4">
    <location>
        <begin position="169"/>
        <end position="233"/>
    </location>
</feature>
<dbReference type="InterPro" id="IPR017293">
    <property type="entry name" value="N-acetylmuramoyl-L-ala_amidase"/>
</dbReference>
<dbReference type="EMBL" id="AAAKQF010000002">
    <property type="protein sequence ID" value="EAC9039251.1"/>
    <property type="molecule type" value="Genomic_DNA"/>
</dbReference>
<evidence type="ECO:0000313" key="51">
    <source>
        <dbReference type="Proteomes" id="UP000331186"/>
    </source>
</evidence>
<dbReference type="GO" id="GO:0008745">
    <property type="term" value="F:N-acetylmuramoyl-L-alanine amidase activity"/>
    <property type="evidence" value="ECO:0007669"/>
    <property type="project" value="UniProtKB-EC"/>
</dbReference>
<evidence type="ECO:0000313" key="9">
    <source>
        <dbReference type="EMBL" id="EAC9039251.1"/>
    </source>
</evidence>
<dbReference type="EMBL" id="AABEKY010000003">
    <property type="protein sequence ID" value="EAG9387131.1"/>
    <property type="molecule type" value="Genomic_DNA"/>
</dbReference>
<evidence type="ECO:0000313" key="44">
    <source>
        <dbReference type="EMBL" id="HAC0274946.1"/>
    </source>
</evidence>
<reference evidence="48 92" key="1">
    <citation type="submission" date="2016-09" db="EMBL/GenBank/DDBJ databases">
        <title>100K Listeria isolates.</title>
        <authorList>
            <person name="Chen P."/>
            <person name="Weimer B.C."/>
            <person name="Kong N."/>
            <person name="Huang B."/>
        </authorList>
    </citation>
    <scope>NUCLEOTIDE SEQUENCE [LARGE SCALE GENOMIC DNA]</scope>
    <source>
        <strain evidence="48 92">BCW_2383</strain>
    </source>
</reference>
<evidence type="ECO:0000313" key="12">
    <source>
        <dbReference type="EMBL" id="EAD5786211.1"/>
    </source>
</evidence>
<evidence type="ECO:0000313" key="78">
    <source>
        <dbReference type="Proteomes" id="UP000489121"/>
    </source>
</evidence>
<dbReference type="EMBL" id="QXLS01000003">
    <property type="protein sequence ID" value="RKA08424.1"/>
    <property type="molecule type" value="Genomic_DNA"/>
</dbReference>
<dbReference type="OMA" id="MLYELGY"/>
<dbReference type="Gene3D" id="2.30.30.40">
    <property type="entry name" value="SH3 Domains"/>
    <property type="match status" value="3"/>
</dbReference>
<dbReference type="Proteomes" id="UP000365297">
    <property type="component" value="Unassembled WGS sequence"/>
</dbReference>
<dbReference type="PANTHER" id="PTHR30404">
    <property type="entry name" value="N-ACETYLMURAMOYL-L-ALANINE AMIDASE"/>
    <property type="match status" value="1"/>
</dbReference>
<evidence type="ECO:0000313" key="10">
    <source>
        <dbReference type="EMBL" id="EAD1184930.1"/>
    </source>
</evidence>
<dbReference type="EMBL" id="AABCVX010000003">
    <property type="protein sequence ID" value="EAG6169191.1"/>
    <property type="molecule type" value="Genomic_DNA"/>
</dbReference>
<evidence type="ECO:0000313" key="65">
    <source>
        <dbReference type="Proteomes" id="UP000393182"/>
    </source>
</evidence>
<dbReference type="Proteomes" id="UP000525850">
    <property type="component" value="Unassembled WGS sequence"/>
</dbReference>
<dbReference type="Proteomes" id="UP000410967">
    <property type="component" value="Unassembled WGS sequence"/>
</dbReference>
<evidence type="ECO:0000313" key="36">
    <source>
        <dbReference type="EMBL" id="EDN7715004.1"/>
    </source>
</evidence>
<evidence type="ECO:0000313" key="50">
    <source>
        <dbReference type="Proteomes" id="UP000272537"/>
    </source>
</evidence>
<dbReference type="EMBL" id="AAIAJJ010000004">
    <property type="protein sequence ID" value="ECC1556915.1"/>
    <property type="molecule type" value="Genomic_DNA"/>
</dbReference>
<dbReference type="EMBL" id="DAAIJL010000004">
    <property type="protein sequence ID" value="HAB8556741.1"/>
    <property type="molecule type" value="Genomic_DNA"/>
</dbReference>
<evidence type="ECO:0000313" key="25">
    <source>
        <dbReference type="EMBL" id="EAG6989643.1"/>
    </source>
</evidence>
<evidence type="ECO:0000313" key="42">
    <source>
        <dbReference type="EMBL" id="HAB8556741.1"/>
    </source>
</evidence>
<dbReference type="EMBL" id="AANDSR010000003">
    <property type="protein sequence ID" value="EDN9836251.1"/>
    <property type="molecule type" value="Genomic_DNA"/>
</dbReference>
<evidence type="ECO:0000313" key="76">
    <source>
        <dbReference type="Proteomes" id="UP000478704"/>
    </source>
</evidence>
<dbReference type="EMBL" id="AAAMZD010000003">
    <property type="protein sequence ID" value="EAD3792632.1"/>
    <property type="molecule type" value="Genomic_DNA"/>
</dbReference>
<dbReference type="GO" id="GO:0071555">
    <property type="term" value="P:cell wall organization"/>
    <property type="evidence" value="ECO:0007669"/>
    <property type="project" value="UniProtKB-KW"/>
</dbReference>
<dbReference type="KEGG" id="lmok:CQ02_07800"/>
<dbReference type="EMBL" id="AABAGT010000007">
    <property type="protein sequence ID" value="EAG0866809.1"/>
    <property type="molecule type" value="Genomic_DNA"/>
</dbReference>
<evidence type="ECO:0000313" key="31">
    <source>
        <dbReference type="EMBL" id="ECB9513977.1"/>
    </source>
</evidence>
<evidence type="ECO:0000313" key="39">
    <source>
        <dbReference type="EMBL" id="EDP8513675.1"/>
    </source>
</evidence>
<reference evidence="49 50" key="2">
    <citation type="journal article" date="2018" name="BMC Genomics">
        <title>Genes significantly associated with lineage II food isolates of Listeria monocytogenes.</title>
        <authorList>
            <person name="Pirone-Davies C."/>
            <person name="Chen Y."/>
            <person name="Pightling A."/>
            <person name="Ryan G."/>
            <person name="Wang Y."/>
            <person name="Yao K."/>
            <person name="Hoffmann M."/>
            <person name="Allard M.W."/>
        </authorList>
    </citation>
    <scope>NUCLEOTIDE SEQUENCE [LARGE SCALE GENOMIC DNA]</scope>
    <source>
        <strain evidence="49 50">PNUSAL000550</strain>
    </source>
</reference>
<dbReference type="Proteomes" id="UP000544530">
    <property type="component" value="Unassembled WGS sequence"/>
</dbReference>
<dbReference type="InterPro" id="IPR003646">
    <property type="entry name" value="SH3-like_bac-type"/>
</dbReference>
<keyword evidence="2" id="KW-0961">Cell wall biogenesis/degradation</keyword>
<evidence type="ECO:0000313" key="57">
    <source>
        <dbReference type="Proteomes" id="UP000350032"/>
    </source>
</evidence>
<evidence type="ECO:0000313" key="49">
    <source>
        <dbReference type="EMBL" id="RKA08424.1"/>
    </source>
</evidence>
<dbReference type="EMBL" id="AANCRK010000003">
    <property type="protein sequence ID" value="EDN7715004.1"/>
    <property type="molecule type" value="Genomic_DNA"/>
</dbReference>
<dbReference type="Proteomes" id="UP000423131">
    <property type="component" value="Unassembled WGS sequence"/>
</dbReference>
<evidence type="ECO:0000313" key="11">
    <source>
        <dbReference type="EMBL" id="EAD3792632.1"/>
    </source>
</evidence>
<evidence type="ECO:0000313" key="35">
    <source>
        <dbReference type="EMBL" id="ECY9783738.1"/>
    </source>
</evidence>
<dbReference type="EMBL" id="AABDGJ010000002">
    <property type="protein sequence ID" value="EAG6989643.1"/>
    <property type="molecule type" value="Genomic_DNA"/>
</dbReference>
<dbReference type="EMBL" id="AANPAU010000003">
    <property type="protein sequence ID" value="EDP8513675.1"/>
    <property type="molecule type" value="Genomic_DNA"/>
</dbReference>
<evidence type="ECO:0000313" key="52">
    <source>
        <dbReference type="Proteomes" id="UP000336166"/>
    </source>
</evidence>
<dbReference type="SMART" id="SM00646">
    <property type="entry name" value="Ami_3"/>
    <property type="match status" value="1"/>
</dbReference>
<evidence type="ECO:0000313" key="75">
    <source>
        <dbReference type="Proteomes" id="UP000478682"/>
    </source>
</evidence>
<dbReference type="Proteomes" id="UP000852906">
    <property type="component" value="Unassembled WGS sequence"/>
</dbReference>
<evidence type="ECO:0000313" key="90">
    <source>
        <dbReference type="Proteomes" id="UP000843775"/>
    </source>
</evidence>
<evidence type="ECO:0000313" key="83">
    <source>
        <dbReference type="Proteomes" id="UP000540117"/>
    </source>
</evidence>
<dbReference type="Proteomes" id="UP000379076">
    <property type="component" value="Unassembled WGS sequence"/>
</dbReference>
<dbReference type="Proteomes" id="UP000467347">
    <property type="component" value="Unassembled WGS sequence"/>
</dbReference>
<dbReference type="Proteomes" id="UP000455569">
    <property type="component" value="Unassembled WGS sequence"/>
</dbReference>
<evidence type="ECO:0000313" key="29">
    <source>
        <dbReference type="EMBL" id="EAK9315499.1"/>
    </source>
</evidence>
<evidence type="ECO:0000313" key="6">
    <source>
        <dbReference type="EMBL" id="EAC5549736.1"/>
    </source>
</evidence>
<dbReference type="EMBL" id="AABBYJ010000002">
    <property type="protein sequence ID" value="EAG4330377.1"/>
    <property type="molecule type" value="Genomic_DNA"/>
</dbReference>
<dbReference type="Proteomes" id="UP000272537">
    <property type="component" value="Unassembled WGS sequence"/>
</dbReference>
<reference evidence="47 84" key="10">
    <citation type="submission" date="2020-06" db="EMBL/GenBank/DDBJ databases">
        <title>Two Listeria outbreaks in Switzerland in 2018 and 2020.</title>
        <authorList>
            <person name="Stevens M.J.A."/>
            <person name="Bloemberg G."/>
            <person name="Nusch-Inderbinnen M."/>
            <person name="Stephan R."/>
        </authorList>
    </citation>
    <scope>NUCLEOTIDE SEQUENCE [LARGE SCALE GENOMIC DNA]</scope>
    <source>
        <strain evidence="47 84">N18-0707</strain>
    </source>
</reference>
<reference evidence="68 79" key="8">
    <citation type="submission" date="2019-04" db="EMBL/GenBank/DDBJ databases">
        <authorList>
            <consortium name="GenomeTrakr network: Whole genome sequencing for foodborne pathogen traceback"/>
        </authorList>
    </citation>
    <scope>NUCLEOTIDE SEQUENCE [LARGE SCALE GENOMIC DNA]</scope>
    <source>
        <strain evidence="25 85">CFSAN004300</strain>
        <strain evidence="26 79">CFSAN072474</strain>
        <strain evidence="34 60">FLAG-55987</strain>
        <strain evidence="29 68">PHLUSALM00088</strain>
    </source>
</reference>
<dbReference type="Proteomes" id="UP000841146">
    <property type="component" value="Unassembled WGS sequence"/>
</dbReference>
<dbReference type="Proteomes" id="UP000478682">
    <property type="component" value="Unassembled WGS sequence"/>
</dbReference>
<dbReference type="EMBL" id="AAAJKI010000031">
    <property type="protein sequence ID" value="EAC6548944.1"/>
    <property type="molecule type" value="Genomic_DNA"/>
</dbReference>
<dbReference type="AlphaFoldDB" id="A0A0B8RBW9"/>
<dbReference type="EMBL" id="AAHZFN010000018">
    <property type="protein sequence ID" value="ECB9474618.1"/>
    <property type="molecule type" value="Genomic_DNA"/>
</dbReference>
<dbReference type="EMBL" id="AABAWE010000004">
    <property type="protein sequence ID" value="EAG2087417.1"/>
    <property type="molecule type" value="Genomic_DNA"/>
</dbReference>
<evidence type="ECO:0000313" key="58">
    <source>
        <dbReference type="Proteomes" id="UP000354255"/>
    </source>
</evidence>
<dbReference type="Proteomes" id="UP000350032">
    <property type="component" value="Unassembled WGS sequence"/>
</dbReference>
<evidence type="ECO:0000313" key="81">
    <source>
        <dbReference type="Proteomes" id="UP000527632"/>
    </source>
</evidence>
<dbReference type="PIRSF" id="PIRSF037846">
    <property type="entry name" value="Autolysin_YrvJ_prd"/>
    <property type="match status" value="1"/>
</dbReference>
<dbReference type="EMBL" id="DAAEEB010000002">
    <property type="protein sequence ID" value="HAA8052087.1"/>
    <property type="molecule type" value="Genomic_DNA"/>
</dbReference>
<evidence type="ECO:0000313" key="70">
    <source>
        <dbReference type="Proteomes" id="UP000427828"/>
    </source>
</evidence>
<evidence type="ECO:0000313" key="28">
    <source>
        <dbReference type="EMBL" id="EAK8897775.1"/>
    </source>
</evidence>
<dbReference type="EMBL" id="AABAYG010000004">
    <property type="protein sequence ID" value="EAG2245605.1"/>
    <property type="molecule type" value="Genomic_DNA"/>
</dbReference>
<evidence type="ECO:0000313" key="37">
    <source>
        <dbReference type="EMBL" id="EDN9836251.1"/>
    </source>
</evidence>
<evidence type="ECO:0000313" key="54">
    <source>
        <dbReference type="Proteomes" id="UP000339309"/>
    </source>
</evidence>
<evidence type="ECO:0000256" key="2">
    <source>
        <dbReference type="ARBA" id="ARBA00023316"/>
    </source>
</evidence>
<dbReference type="Proteomes" id="UP000344343">
    <property type="component" value="Unassembled WGS sequence"/>
</dbReference>
<evidence type="ECO:0000313" key="86">
    <source>
        <dbReference type="Proteomes" id="UP000549379"/>
    </source>
</evidence>
<evidence type="ECO:0000313" key="61">
    <source>
        <dbReference type="Proteomes" id="UP000365297"/>
    </source>
</evidence>
<reference evidence="53 56" key="5">
    <citation type="submission" date="2018-06" db="EMBL/GenBank/DDBJ databases">
        <authorList>
            <consortium name="GenomeTrakr: Next Generation Sequencing Network for Food Pathogen Tracability"/>
        </authorList>
    </citation>
    <scope>NUCLEOTIDE SEQUENCE [LARGE SCALE GENOMIC DNA]</scope>
    <source>
        <strain evidence="21 86">10B02965A-1</strain>
        <strain evidence="8 62">CFSAN008042</strain>
        <strain evidence="23 82">CFSAN063727</strain>
        <strain evidence="36 71">CFSAN102901</strain>
        <strain evidence="13 63">FDA00006494</strain>
        <strain evidence="6 61">FDA00007096</strain>
        <strain evidence="10 67">FDA00008584</strain>
        <strain evidence="19">FDA00011243</strain>
        <strain evidence="7 51">FDA00013332</strain>
        <strain evidence="12 55">FDA00013853</strain>
        <strain evidence="30 69">FDA00014336</strain>
        <strain evidence="32 64">FDA00014370</strain>
        <strain evidence="31 66">FDA00014392</strain>
        <strain evidence="39">FDA00015054</strain>
        <strain evidence="22 83">FDA1005580-S054-001</strain>
        <strain evidence="76">FDA1090798-S029-001</strain>
        <strain evidence="77">FDA956581-098-004</strain>
        <strain evidence="20 80">FDA960927-006-004</strain>
        <strain evidence="24 87">FLAG-38921</strain>
        <strain evidence="33 70">FLAG-51482A</strain>
        <strain evidence="18 53">FLAG-54356</strain>
        <strain evidence="27 81">LS1344</strain>
        <strain evidence="37 73">OSF101448</strain>
        <strain evidence="11 56">VA-WGS-00405</strain>
    </source>
</reference>
<dbReference type="Proteomes" id="UP000522199">
    <property type="component" value="Unassembled WGS sequence"/>
</dbReference>
<evidence type="ECO:0000313" key="80">
    <source>
        <dbReference type="Proteomes" id="UP000525850"/>
    </source>
</evidence>
<dbReference type="EMBL" id="DAAJFY010000003">
    <property type="protein sequence ID" value="HAC0274946.1"/>
    <property type="molecule type" value="Genomic_DNA"/>
</dbReference>
<dbReference type="EMBL" id="AABBAW010000003">
    <property type="protein sequence ID" value="EAG2514896.1"/>
    <property type="molecule type" value="Genomic_DNA"/>
</dbReference>
<dbReference type="Proteomes" id="UP000403352">
    <property type="component" value="Unassembled WGS sequence"/>
</dbReference>
<evidence type="ECO:0000313" key="71">
    <source>
        <dbReference type="Proteomes" id="UP000455569"/>
    </source>
</evidence>
<evidence type="ECO:0000313" key="40">
    <source>
        <dbReference type="EMBL" id="HAA8052087.1"/>
    </source>
</evidence>
<dbReference type="Proteomes" id="UP000427828">
    <property type="component" value="Unassembled WGS sequence"/>
</dbReference>
<feature type="chain" id="PRO_5015035060" evidence="3">
    <location>
        <begin position="28"/>
        <end position="427"/>
    </location>
</feature>
<dbReference type="KEGG" id="lmv:Y193_08100"/>
<evidence type="ECO:0000313" key="69">
    <source>
        <dbReference type="Proteomes" id="UP000423131"/>
    </source>
</evidence>
<dbReference type="Proteomes" id="UP000489121">
    <property type="component" value="Unassembled WGS sequence"/>
</dbReference>
<dbReference type="EMBL" id="AAAJWF010000004">
    <property type="protein sequence ID" value="EAC7480459.1"/>
    <property type="molecule type" value="Genomic_DNA"/>
</dbReference>
<dbReference type="EMBL" id="AABGUK010000003">
    <property type="protein sequence ID" value="EAH4242136.1"/>
    <property type="molecule type" value="Genomic_DNA"/>
</dbReference>
<dbReference type="EMBL" id="AAASLB010000002">
    <property type="protein sequence ID" value="EAE4941295.1"/>
    <property type="molecule type" value="Genomic_DNA"/>
</dbReference>
<evidence type="ECO:0000313" key="55">
    <source>
        <dbReference type="Proteomes" id="UP000344343"/>
    </source>
</evidence>
<evidence type="ECO:0000313" key="20">
    <source>
        <dbReference type="EMBL" id="EAG2514896.1"/>
    </source>
</evidence>
<evidence type="ECO:0000313" key="23">
    <source>
        <dbReference type="EMBL" id="EAG4462212.1"/>
    </source>
</evidence>
<dbReference type="Gene3D" id="3.40.630.40">
    <property type="entry name" value="Zn-dependent exopeptidases"/>
    <property type="match status" value="1"/>
</dbReference>
<dbReference type="Proteomes" id="UP000398321">
    <property type="component" value="Unassembled WGS sequence"/>
</dbReference>
<dbReference type="FunFam" id="3.40.630.40:FF:000016">
    <property type="entry name" value="N-acetylmuramoyl-L-alanine amidase"/>
    <property type="match status" value="1"/>
</dbReference>
<evidence type="ECO:0000313" key="64">
    <source>
        <dbReference type="Proteomes" id="UP000389283"/>
    </source>
</evidence>
<dbReference type="EMBL" id="AAAIKW010000002">
    <property type="protein sequence ID" value="EAC4551627.1"/>
    <property type="molecule type" value="Genomic_DNA"/>
</dbReference>
<evidence type="ECO:0000313" key="48">
    <source>
        <dbReference type="EMBL" id="OET52405.1"/>
    </source>
</evidence>
<dbReference type="Proteomes" id="UP000337746">
    <property type="component" value="Unassembled WGS sequence"/>
</dbReference>
<evidence type="ECO:0000313" key="24">
    <source>
        <dbReference type="EMBL" id="EAG6169191.1"/>
    </source>
</evidence>
<evidence type="ECO:0000313" key="33">
    <source>
        <dbReference type="EMBL" id="ECX6923979.1"/>
    </source>
</evidence>
<dbReference type="SMART" id="SM00287">
    <property type="entry name" value="SH3b"/>
    <property type="match status" value="3"/>
</dbReference>
<dbReference type="Proteomes" id="UP000364988">
    <property type="component" value="Unassembled WGS sequence"/>
</dbReference>
<dbReference type="Proteomes" id="UP000339309">
    <property type="component" value="Unassembled WGS sequence"/>
</dbReference>
<dbReference type="Proteomes" id="UP000467536">
    <property type="component" value="Unassembled WGS sequence"/>
</dbReference>
<dbReference type="Proteomes" id="UP000336166">
    <property type="component" value="Unassembled WGS sequence"/>
</dbReference>
<evidence type="ECO:0000313" key="85">
    <source>
        <dbReference type="Proteomes" id="UP000548278"/>
    </source>
</evidence>
<evidence type="ECO:0000313" key="21">
    <source>
        <dbReference type="EMBL" id="EAG2997288.1"/>
    </source>
</evidence>
<dbReference type="Proteomes" id="UP000528151">
    <property type="component" value="Unassembled WGS sequence"/>
</dbReference>
<dbReference type="GO" id="GO:0030288">
    <property type="term" value="C:outer membrane-bounded periplasmic space"/>
    <property type="evidence" value="ECO:0007669"/>
    <property type="project" value="TreeGrafter"/>
</dbReference>
<dbReference type="Proteomes" id="UP000389283">
    <property type="component" value="Unassembled WGS sequence"/>
</dbReference>
<dbReference type="PROSITE" id="PS51781">
    <property type="entry name" value="SH3B"/>
    <property type="match status" value="3"/>
</dbReference>
<evidence type="ECO:0000313" key="88">
    <source>
        <dbReference type="Proteomes" id="UP000840197"/>
    </source>
</evidence>
<evidence type="ECO:0000313" key="34">
    <source>
        <dbReference type="EMBL" id="ECY6545095.1"/>
    </source>
</evidence>
<dbReference type="Proteomes" id="UP000460224">
    <property type="component" value="Unassembled WGS sequence"/>
</dbReference>
<evidence type="ECO:0000313" key="56">
    <source>
        <dbReference type="Proteomes" id="UP000345329"/>
    </source>
</evidence>
<evidence type="ECO:0000313" key="26">
    <source>
        <dbReference type="EMBL" id="EAG9387131.1"/>
    </source>
</evidence>
<evidence type="ECO:0000313" key="38">
    <source>
        <dbReference type="EMBL" id="EDO0985084.1"/>
    </source>
</evidence>
<dbReference type="Proteomes" id="UP000481141">
    <property type="component" value="Unassembled WGS sequence"/>
</dbReference>
<dbReference type="EMBL" id="DAAJZA010000002">
    <property type="protein sequence ID" value="HAC1754015.1"/>
    <property type="molecule type" value="Genomic_DNA"/>
</dbReference>
<dbReference type="Proteomes" id="UP000566721">
    <property type="component" value="Unassembled WGS sequence"/>
</dbReference>
<evidence type="ECO:0000313" key="62">
    <source>
        <dbReference type="Proteomes" id="UP000368512"/>
    </source>
</evidence>
<dbReference type="EMBL" id="AACJYH010000006">
    <property type="protein sequence ID" value="EAK8897775.1"/>
    <property type="molecule type" value="Genomic_DNA"/>
</dbReference>
<dbReference type="EMBL" id="AAHZFY010000020">
    <property type="protein sequence ID" value="ECB9513977.1"/>
    <property type="molecule type" value="Genomic_DNA"/>
</dbReference>
<evidence type="ECO:0000313" key="63">
    <source>
        <dbReference type="Proteomes" id="UP000379076"/>
    </source>
</evidence>
<dbReference type="Proteomes" id="UP000549379">
    <property type="component" value="Unassembled WGS sequence"/>
</dbReference>
<evidence type="ECO:0000259" key="4">
    <source>
        <dbReference type="PROSITE" id="PS51781"/>
    </source>
</evidence>
<evidence type="ECO:0000313" key="92">
    <source>
        <dbReference type="Proteomes" id="UP000852906"/>
    </source>
</evidence>
<dbReference type="EC" id="3.5.1.28" evidence="49"/>
<evidence type="ECO:0000313" key="5">
    <source>
        <dbReference type="EMBL" id="EAC4551627.1"/>
    </source>
</evidence>
<dbReference type="RefSeq" id="WP_003726769.1">
    <property type="nucleotide sequence ID" value="NC_021824.1"/>
</dbReference>
<dbReference type="PANTHER" id="PTHR30404:SF7">
    <property type="entry name" value="CELL WALL AMIDASE LYTH-RELATED"/>
    <property type="match status" value="1"/>
</dbReference>
<dbReference type="EMBL" id="DAAJCS010000004">
    <property type="protein sequence ID" value="HAC0012666.1"/>
    <property type="molecule type" value="Genomic_DNA"/>
</dbReference>
<dbReference type="EMBL" id="AANEHK010000002">
    <property type="protein sequence ID" value="EDO0985084.1"/>
    <property type="molecule type" value="Genomic_DNA"/>
</dbReference>
<dbReference type="Proteomes" id="UP000844415">
    <property type="component" value="Unassembled WGS sequence"/>
</dbReference>
<dbReference type="Proteomes" id="UP000842809">
    <property type="component" value="Unassembled WGS sequence"/>
</dbReference>
<evidence type="ECO:0000256" key="3">
    <source>
        <dbReference type="SAM" id="SignalP"/>
    </source>
</evidence>
<evidence type="ECO:0000313" key="89">
    <source>
        <dbReference type="Proteomes" id="UP000841146"/>
    </source>
</evidence>
<feature type="signal peptide" evidence="3">
    <location>
        <begin position="1"/>
        <end position="27"/>
    </location>
</feature>
<reference evidence="41" key="9">
    <citation type="submission" date="2020-01" db="EMBL/GenBank/DDBJ databases">
        <authorList>
            <consortium name="NCBI Pathogen Detection Project"/>
        </authorList>
    </citation>
    <scope>NUCLEOTIDE SEQUENCE</scope>
    <source>
        <strain evidence="40">09CEB371LM</strain>
        <strain evidence="42">CFIAFB20100120</strain>
        <strain evidence="41">CFIAFB20130012</strain>
        <strain evidence="44">CFIAFB20170037</strain>
        <strain evidence="43">CFIAFB20170045</strain>
        <strain evidence="45">DMG1500109</strain>
    </source>
</reference>
<reference evidence="28 57" key="6">
    <citation type="submission" date="2018-10" db="EMBL/GenBank/DDBJ databases">
        <authorList>
            <consortium name="PulseNet: The National Subtyping Network for Foodborne Disease Surveillance"/>
            <person name="Tarr C.L."/>
            <person name="Trees E."/>
            <person name="Katz L.S."/>
            <person name="Carleton-Romer H.A."/>
            <person name="Stroika S."/>
            <person name="Kucerova Z."/>
            <person name="Roache K.F."/>
            <person name="Sabol A.L."/>
            <person name="Besser J."/>
            <person name="Gerner-Smidt P."/>
        </authorList>
    </citation>
    <scope>NUCLEOTIDE SEQUENCE [LARGE SCALE GENOMIC DNA]</scope>
    <source>
        <strain evidence="5 54">2015L-6227</strain>
        <strain evidence="14 52">PNUSAL000134</strain>
        <strain evidence="9 58">PNUSAL000910</strain>
        <strain evidence="16 59">PNUSAL002180</strain>
        <strain evidence="17 75">PNUSAL002298</strain>
        <strain evidence="28 57">PNUSAL004402</strain>
        <strain evidence="35 78">PNUSAL005692</strain>
    </source>
</reference>
<evidence type="ECO:0000313" key="13">
    <source>
        <dbReference type="EMBL" id="EAE1338573.1"/>
    </source>
</evidence>
<name>A0A0B8RBW9_LISMN</name>
<evidence type="ECO:0000313" key="84">
    <source>
        <dbReference type="Proteomes" id="UP000544530"/>
    </source>
</evidence>
<dbReference type="InterPro" id="IPR050695">
    <property type="entry name" value="N-acetylmuramoyl_amidase_3"/>
</dbReference>
<dbReference type="EMBL" id="AABBZO010000007">
    <property type="protein sequence ID" value="EAG4462212.1"/>
    <property type="molecule type" value="Genomic_DNA"/>
</dbReference>
<feature type="domain" description="SH3b" evidence="4">
    <location>
        <begin position="98"/>
        <end position="161"/>
    </location>
</feature>
<dbReference type="Proteomes" id="UP000840039">
    <property type="component" value="Unassembled WGS sequence"/>
</dbReference>
<evidence type="ECO:0000313" key="82">
    <source>
        <dbReference type="Proteomes" id="UP000528151"/>
    </source>
</evidence>
<evidence type="ECO:0000313" key="77">
    <source>
        <dbReference type="Proteomes" id="UP000481141"/>
    </source>
</evidence>
<proteinExistence type="predicted"/>
<dbReference type="EMBL" id="AALAQH010000002">
    <property type="protein sequence ID" value="ECX6923979.1"/>
    <property type="molecule type" value="Genomic_DNA"/>
</dbReference>
<dbReference type="Proteomes" id="UP000540117">
    <property type="component" value="Unassembled WGS sequence"/>
</dbReference>
<evidence type="ECO:0000313" key="79">
    <source>
        <dbReference type="Proteomes" id="UP000522199"/>
    </source>
</evidence>
<dbReference type="Proteomes" id="UP000548278">
    <property type="component" value="Unassembled WGS sequence"/>
</dbReference>
<dbReference type="EMBL" id="MJTJ01000006">
    <property type="protein sequence ID" value="OET52405.1"/>
    <property type="molecule type" value="Genomic_DNA"/>
</dbReference>
<evidence type="ECO:0000313" key="60">
    <source>
        <dbReference type="Proteomes" id="UP000364988"/>
    </source>
</evidence>
<dbReference type="EMBL" id="AAANYR010000003">
    <property type="protein sequence ID" value="EAD5786211.1"/>
    <property type="molecule type" value="Genomic_DNA"/>
</dbReference>
<evidence type="ECO:0000313" key="30">
    <source>
        <dbReference type="EMBL" id="ECB9474618.1"/>
    </source>
</evidence>
<organism evidence="29 68">
    <name type="scientific">Listeria monocytogenes</name>
    <dbReference type="NCBI Taxonomy" id="1639"/>
    <lineage>
        <taxon>Bacteria</taxon>
        <taxon>Bacillati</taxon>
        <taxon>Bacillota</taxon>
        <taxon>Bacilli</taxon>
        <taxon>Bacillales</taxon>
        <taxon>Listeriaceae</taxon>
        <taxon>Listeria</taxon>
    </lineage>
</organism>
<evidence type="ECO:0000313" key="27">
    <source>
        <dbReference type="EMBL" id="EAH4242136.1"/>
    </source>
</evidence>
<evidence type="ECO:0000313" key="66">
    <source>
        <dbReference type="Proteomes" id="UP000398321"/>
    </source>
</evidence>
<protein>
    <submittedName>
        <fullName evidence="29 49">N-acetylmuramoyl-L-alanine amidase</fullName>
        <ecNumber evidence="49">3.5.1.28</ecNumber>
    </submittedName>
    <submittedName>
        <fullName evidence="30">SH3 domain-containing protein</fullName>
    </submittedName>
</protein>
<dbReference type="GO" id="GO:0009253">
    <property type="term" value="P:peptidoglycan catabolic process"/>
    <property type="evidence" value="ECO:0007669"/>
    <property type="project" value="InterPro"/>
</dbReference>
<evidence type="ECO:0000256" key="1">
    <source>
        <dbReference type="ARBA" id="ARBA00022801"/>
    </source>
</evidence>
<evidence type="ECO:0000313" key="74">
    <source>
        <dbReference type="Proteomes" id="UP000467536"/>
    </source>
</evidence>
<dbReference type="SUPFAM" id="SSF53187">
    <property type="entry name" value="Zn-dependent exopeptidases"/>
    <property type="match status" value="1"/>
</dbReference>
<dbReference type="EMBL" id="AAAREG010000005">
    <property type="protein sequence ID" value="EAE2354246.1"/>
    <property type="molecule type" value="Genomic_DNA"/>
</dbReference>
<evidence type="ECO:0000313" key="46">
    <source>
        <dbReference type="EMBL" id="KAA9449062.1"/>
    </source>
</evidence>
<dbReference type="EMBL" id="AAAQQZ010000003">
    <property type="protein sequence ID" value="EAE1338573.1"/>
    <property type="molecule type" value="Genomic_DNA"/>
</dbReference>
<evidence type="ECO:0000313" key="32">
    <source>
        <dbReference type="EMBL" id="ECC1556915.1"/>
    </source>
</evidence>
<evidence type="ECO:0000313" key="18">
    <source>
        <dbReference type="EMBL" id="EAG2087417.1"/>
    </source>
</evidence>
<feature type="domain" description="SH3b" evidence="4">
    <location>
        <begin position="29"/>
        <end position="92"/>
    </location>
</feature>
<evidence type="ECO:0000313" key="87">
    <source>
        <dbReference type="Proteomes" id="UP000566721"/>
    </source>
</evidence>
<dbReference type="Proteomes" id="UP000478704">
    <property type="component" value="Unassembled WGS sequence"/>
</dbReference>
<evidence type="ECO:0000313" key="8">
    <source>
        <dbReference type="EMBL" id="EAC7480459.1"/>
    </source>
</evidence>
<dbReference type="EMBL" id="AABATR010000003">
    <property type="protein sequence ID" value="EAG1893394.1"/>
    <property type="molecule type" value="Genomic_DNA"/>
</dbReference>
<dbReference type="Proteomes" id="UP000345329">
    <property type="component" value="Unassembled WGS sequence"/>
</dbReference>
<dbReference type="CDD" id="cd02696">
    <property type="entry name" value="MurNAc-LAA"/>
    <property type="match status" value="1"/>
</dbReference>
<evidence type="ECO:0000313" key="68">
    <source>
        <dbReference type="Proteomes" id="UP000410967"/>
    </source>
</evidence>
<comment type="caution">
    <text evidence="29">The sequence shown here is derived from an EMBL/GenBank/DDBJ whole genome shotgun (WGS) entry which is preliminary data.</text>
</comment>
<evidence type="ECO:0000313" key="72">
    <source>
        <dbReference type="Proteomes" id="UP000460224"/>
    </source>
</evidence>
<evidence type="ECO:0000313" key="19">
    <source>
        <dbReference type="EMBL" id="EAG2245605.1"/>
    </source>
</evidence>
<evidence type="ECO:0000313" key="67">
    <source>
        <dbReference type="Proteomes" id="UP000403352"/>
    </source>
</evidence>
<evidence type="ECO:0000313" key="15">
    <source>
        <dbReference type="EMBL" id="EAE4941295.1"/>
    </source>
</evidence>
<evidence type="ECO:0000313" key="7">
    <source>
        <dbReference type="EMBL" id="EAC6548944.1"/>
    </source>
</evidence>
<dbReference type="EMBL" id="DAAIHR010000009">
    <property type="protein sequence ID" value="HAB8398897.1"/>
    <property type="molecule type" value="Genomic_DNA"/>
</dbReference>
<dbReference type="EMBL" id="AALGDA010000049">
    <property type="protein sequence ID" value="ECY9783738.1"/>
    <property type="molecule type" value="Genomic_DNA"/>
</dbReference>
<dbReference type="Proteomes" id="UP000843775">
    <property type="component" value="Unassembled WGS sequence"/>
</dbReference>
<evidence type="ECO:0000313" key="47">
    <source>
        <dbReference type="EMBL" id="NYA01650.1"/>
    </source>
</evidence>
<keyword evidence="1 49" id="KW-0378">Hydrolase</keyword>
<evidence type="ECO:0000313" key="91">
    <source>
        <dbReference type="Proteomes" id="UP000844415"/>
    </source>
</evidence>
<keyword evidence="3" id="KW-0732">Signal</keyword>
<dbReference type="Proteomes" id="UP000393182">
    <property type="component" value="Unassembled WGS sequence"/>
</dbReference>
<dbReference type="Proteomes" id="UP000354255">
    <property type="component" value="Unassembled WGS sequence"/>
</dbReference>
<dbReference type="EMBL" id="AAALRN010000003">
    <property type="protein sequence ID" value="EAD1184930.1"/>
    <property type="molecule type" value="Genomic_DNA"/>
</dbReference>
<reference evidence="15 65" key="7">
    <citation type="submission" date="2019-03" db="EMBL/GenBank/DDBJ databases">
        <authorList>
            <person name="Ashton P.M."/>
            <person name="Dallman T."/>
            <person name="Nair S."/>
            <person name="De Pinna E."/>
            <person name="Peters T."/>
            <person name="Grant K."/>
        </authorList>
    </citation>
    <scope>NUCLEOTIDE SEQUENCE [LARGE SCALE GENOMIC DNA]</scope>
    <source>
        <strain evidence="38 74">788324</strain>
        <strain evidence="15">RL15000286</strain>
    </source>
</reference>
<reference evidence="88 89" key="3">
    <citation type="journal article" date="2018" name="Genome Biol.">
        <title>SKESA: strategic k-mer extension for scrupulous assemblies.</title>
        <authorList>
            <person name="Souvorov A."/>
            <person name="Agarwala R."/>
            <person name="Lipman D.J."/>
        </authorList>
    </citation>
    <scope>NUCLEOTIDE SEQUENCE [LARGE SCALE GENOMIC DNA]</scope>
    <source>
        <strain evidence="40">09CEB371LM</strain>
        <strain evidence="42 91">CFIAFB20100120</strain>
        <strain evidence="41 88">CFIAFB20130012</strain>
        <strain evidence="44">CFIAFB20170037</strain>
        <strain evidence="43 89">CFIAFB20170045</strain>
        <strain evidence="45 90">DMG1500109</strain>
    </source>
</reference>
<evidence type="ECO:0000313" key="53">
    <source>
        <dbReference type="Proteomes" id="UP000337746"/>
    </source>
</evidence>
<accession>A0A0B8RBW9</accession>
<dbReference type="EMBL" id="AACKDQ010000001">
    <property type="protein sequence ID" value="EAK9315499.1"/>
    <property type="molecule type" value="Genomic_DNA"/>
</dbReference>
<dbReference type="EMBL" id="AAAIXK010000002">
    <property type="protein sequence ID" value="EAC5549736.1"/>
    <property type="molecule type" value="Genomic_DNA"/>
</dbReference>
<evidence type="ECO:0000313" key="45">
    <source>
        <dbReference type="EMBL" id="HAC1754015.1"/>
    </source>
</evidence>
<dbReference type="Pfam" id="PF01520">
    <property type="entry name" value="Amidase_3"/>
    <property type="match status" value="1"/>
</dbReference>
<dbReference type="EMBL" id="AALEDS010000013">
    <property type="protein sequence ID" value="ECY6545095.1"/>
    <property type="molecule type" value="Genomic_DNA"/>
</dbReference>
<dbReference type="Proteomes" id="UP000331186">
    <property type="component" value="Unassembled WGS sequence"/>
</dbReference>
<evidence type="ECO:0000313" key="14">
    <source>
        <dbReference type="EMBL" id="EAE2354246.1"/>
    </source>
</evidence>
<evidence type="ECO:0000313" key="73">
    <source>
        <dbReference type="Proteomes" id="UP000467347"/>
    </source>
</evidence>
<dbReference type="EMBL" id="QDAY01000003">
    <property type="protein sequence ID" value="KAA9449062.1"/>
    <property type="molecule type" value="Genomic_DNA"/>
</dbReference>
<dbReference type="Proteomes" id="UP000358545">
    <property type="component" value="Unassembled WGS sequence"/>
</dbReference>
<evidence type="ECO:0000313" key="22">
    <source>
        <dbReference type="EMBL" id="EAG4330377.1"/>
    </source>
</evidence>
<dbReference type="EMBL" id="AABBHO010000021">
    <property type="protein sequence ID" value="EAG2997288.1"/>
    <property type="molecule type" value="Genomic_DNA"/>
</dbReference>
<dbReference type="Proteomes" id="UP000840197">
    <property type="component" value="Unassembled WGS sequence"/>
</dbReference>
<dbReference type="EMBL" id="JACAVN010000003">
    <property type="protein sequence ID" value="NYA01650.1"/>
    <property type="molecule type" value="Genomic_DNA"/>
</dbReference>
<reference evidence="46 72" key="4">
    <citation type="submission" date="2018-04" db="EMBL/GenBank/DDBJ databases">
        <title>Genome Analysis of a Prevalent Clone of Listeria monocytogenes Sequence Type 87 in China.</title>
        <authorList>
            <person name="Wang Y."/>
        </authorList>
    </citation>
    <scope>NUCLEOTIDE SEQUENCE [LARGE SCALE GENOMIC DNA]</scope>
    <source>
        <strain evidence="46 72">ICDC_LM1523</strain>
    </source>
</reference>
<evidence type="ECO:0000313" key="43">
    <source>
        <dbReference type="EMBL" id="HAC0012666.1"/>
    </source>
</evidence>
<dbReference type="Proteomes" id="UP000368512">
    <property type="component" value="Unassembled WGS sequence"/>
</dbReference>
<sequence>MKNKFIFITVVSILLIAAGIFTTIAMANANSVVVKAEVLNVRSGPGLAYDVTSQARKNEVLRVVGEENQWYKVQLDNGNSGWVASWLVENTDVSAASNSVAIVSSDGGLNVREKPSTSSKALGLLNNGDQVTVTSQQNGWAQIQYNGTSAWVSSDYLTIRESVTKVDESELQTVTIRDDSTNIRNKPSRDGAVIEKANSGQGFAIQGVQGDWYKIRTTSGEEGYVANWVVDVSDKGQTSSPRSKTTKLSEATIVIDPGHGGNDPGAKGSNGTIEKEMTLKTAKQLKQKLEARGAKVILTRNSDKYVSLKGRTNIAAENNADVFISIHFDSLEDASKGVSGQTTYYYDNSDKSLAESINTTLGKDLPTTNRGARVGDYYVVRENSQPAVLLELGYLSSAKDESNINSASYRSQIAESVTDGLSNYFSN</sequence>
<evidence type="ECO:0000313" key="16">
    <source>
        <dbReference type="EMBL" id="EAG0866809.1"/>
    </source>
</evidence>
<evidence type="ECO:0000313" key="17">
    <source>
        <dbReference type="EMBL" id="EAG1893394.1"/>
    </source>
</evidence>
<dbReference type="Proteomes" id="UP000527632">
    <property type="component" value="Unassembled WGS sequence"/>
</dbReference>
<evidence type="ECO:0000313" key="41">
    <source>
        <dbReference type="EMBL" id="HAB8398897.1"/>
    </source>
</evidence>
<dbReference type="Pfam" id="PF08239">
    <property type="entry name" value="SH3_3"/>
    <property type="match status" value="3"/>
</dbReference>
<gene>
    <name evidence="49" type="primary">lytc</name>
    <name evidence="16" type="ORF">A8L61_05875</name>
    <name evidence="25" type="ORF">AB917_03475</name>
    <name evidence="5" type="ORF">ABZ57_03950</name>
    <name evidence="48" type="ORF">AJL21_03735</name>
    <name evidence="13" type="ORF">ART25_06620</name>
    <name evidence="6" type="ORF">ARY78_04730</name>
    <name evidence="20" type="ORF">B1N52_06960</name>
    <name evidence="19" type="ORF">B1S26_09355</name>
    <name evidence="21" type="ORF">B5K54_08295</name>
    <name evidence="17" type="ORF">BB997_07255</name>
    <name evidence="33" type="ORF">BCZ19_04805</name>
    <name evidence="18" type="ORF">BCZ21_09105</name>
    <name evidence="23" type="ORF">CA369_07940</name>
    <name evidence="22" type="ORF">CAV64_03865</name>
    <name evidence="26" type="ORF">CW845_06495</name>
    <name evidence="28" type="ORF">D7104_08655</name>
    <name evidence="46" type="ORF">DCK61_09340</name>
    <name evidence="24" type="ORF">DCT16_07320</name>
    <name evidence="8" type="ORF">DQ70_07170</name>
    <name evidence="7" type="ORF">DU018_11330</name>
    <name evidence="49" type="ORF">DYZ80_01617</name>
    <name evidence="15" type="ORF">E1W56_04480</name>
    <name evidence="27" type="ORF">E5F58_09095</name>
    <name evidence="12" type="ORF">EX365_06560</name>
    <name evidence="34" type="ORF">F6436_12205</name>
    <name evidence="35" type="ORF">F6515_12150</name>
    <name evidence="29" type="ORF">FA835_00115</name>
    <name evidence="31" type="ORF">FLQ97_09525</name>
    <name evidence="30" type="ORF">FLR03_13100</name>
    <name evidence="32" type="ORF">FNX40_08900</name>
    <name evidence="38" type="ORF">FV747_03605</name>
    <name evidence="39" type="ORF">G3O21_001077</name>
    <name evidence="40" type="ORF">GHH22_02855</name>
    <name evidence="45" type="ORF">GI949_03440</name>
    <name evidence="37" type="ORF">GJW51_06205</name>
    <name evidence="36" type="ORF">GQG13_07710</name>
    <name evidence="41" type="ORF">GYR60_10260</name>
    <name evidence="42" type="ORF">GYS09_05465</name>
    <name evidence="43" type="ORF">GYX23_06575</name>
    <name evidence="44" type="ORF">GYY14_06090</name>
    <name evidence="47" type="ORF">HZJ64_07370</name>
    <name evidence="9" type="ORF">KV70_03455</name>
    <name evidence="10" type="ORF">QD52_07580</name>
    <name evidence="11" type="ORF">UI29_07620</name>
    <name evidence="14" type="ORF">Y261_07810</name>
</gene>
<dbReference type="InterPro" id="IPR002508">
    <property type="entry name" value="MurNAc-LAA_cat"/>
</dbReference>
<evidence type="ECO:0000313" key="59">
    <source>
        <dbReference type="Proteomes" id="UP000358545"/>
    </source>
</evidence>